<protein>
    <recommendedName>
        <fullName evidence="4">Phage abortive infection protein</fullName>
    </recommendedName>
</protein>
<comment type="caution">
    <text evidence="2">The sequence shown here is derived from an EMBL/GenBank/DDBJ whole genome shotgun (WGS) entry which is preliminary data.</text>
</comment>
<accession>A0ABT6IK60</accession>
<proteinExistence type="predicted"/>
<feature type="transmembrane region" description="Helical" evidence="1">
    <location>
        <begin position="12"/>
        <end position="30"/>
    </location>
</feature>
<reference evidence="2 3" key="1">
    <citation type="submission" date="2022-10" db="EMBL/GenBank/DDBJ databases">
        <title>A novel Pseudomonas species, isolated from Passiflora incarnata leaves.</title>
        <authorList>
            <person name="Cueva-Yesquen L.G."/>
            <person name="Fantinatti-Garboggini F."/>
        </authorList>
    </citation>
    <scope>NUCLEOTIDE SEQUENCE [LARGE SCALE GENOMIC DNA]</scope>
    <source>
        <strain evidence="2 3">CBMAI 2609</strain>
    </source>
</reference>
<gene>
    <name evidence="2" type="ORF">OMP44_15125</name>
</gene>
<keyword evidence="3" id="KW-1185">Reference proteome</keyword>
<name>A0ABT6IK60_9PSED</name>
<organism evidence="2 3">
    <name type="scientific">Pseudomonas flavocrustae</name>
    <dbReference type="NCBI Taxonomy" id="2991719"/>
    <lineage>
        <taxon>Bacteria</taxon>
        <taxon>Pseudomonadati</taxon>
        <taxon>Pseudomonadota</taxon>
        <taxon>Gammaproteobacteria</taxon>
        <taxon>Pseudomonadales</taxon>
        <taxon>Pseudomonadaceae</taxon>
        <taxon>Pseudomonas</taxon>
    </lineage>
</organism>
<dbReference type="EMBL" id="JAPDIQ010000006">
    <property type="protein sequence ID" value="MDH4764220.1"/>
    <property type="molecule type" value="Genomic_DNA"/>
</dbReference>
<dbReference type="Proteomes" id="UP001157461">
    <property type="component" value="Unassembled WGS sequence"/>
</dbReference>
<dbReference type="RefSeq" id="WP_077171983.1">
    <property type="nucleotide sequence ID" value="NZ_JAPDIQ010000006.1"/>
</dbReference>
<keyword evidence="1" id="KW-1133">Transmembrane helix</keyword>
<keyword evidence="1" id="KW-0472">Membrane</keyword>
<evidence type="ECO:0000256" key="1">
    <source>
        <dbReference type="SAM" id="Phobius"/>
    </source>
</evidence>
<evidence type="ECO:0000313" key="3">
    <source>
        <dbReference type="Proteomes" id="UP001157461"/>
    </source>
</evidence>
<evidence type="ECO:0000313" key="2">
    <source>
        <dbReference type="EMBL" id="MDH4764220.1"/>
    </source>
</evidence>
<feature type="transmembrane region" description="Helical" evidence="1">
    <location>
        <begin position="50"/>
        <end position="66"/>
    </location>
</feature>
<keyword evidence="1" id="KW-0812">Transmembrane</keyword>
<sequence>MSIQDIKAWWSSNRIAISVIFTVMPISIGLYSEWDNLKKAGFITNLNDMIQAAGQFATVGAFWIAFQQLRKSKEDAAASAERENQLYFLNQAQESLEKMIELVKAFNPENADVMPLIEFLHELTNLAVAFKKDSDNVTANMQLRVIASDWQKMYFGELLPRLRKIDLFKLLQGSSHMEGMHDSSAIRQYSLEEIEKLAPSHLLRDFEIYKIAAPKLISHLPFTIQNWIPIECGVLFLFKYTFFHNDNVGRLLPRDVDQIDIRVEAPAIAALYEHYASHISPL</sequence>
<evidence type="ECO:0008006" key="4">
    <source>
        <dbReference type="Google" id="ProtNLM"/>
    </source>
</evidence>